<dbReference type="SMART" id="SM00812">
    <property type="entry name" value="Alpha_L_fucos"/>
    <property type="match status" value="1"/>
</dbReference>
<dbReference type="Proteomes" id="UP000295345">
    <property type="component" value="Unassembled WGS sequence"/>
</dbReference>
<evidence type="ECO:0000256" key="2">
    <source>
        <dbReference type="ARBA" id="ARBA00007951"/>
    </source>
</evidence>
<dbReference type="Gene3D" id="2.60.40.1180">
    <property type="entry name" value="Golgi alpha-mannosidase II"/>
    <property type="match status" value="1"/>
</dbReference>
<evidence type="ECO:0000256" key="1">
    <source>
        <dbReference type="ARBA" id="ARBA00004071"/>
    </source>
</evidence>
<dbReference type="RefSeq" id="WP_132819446.1">
    <property type="nucleotide sequence ID" value="NZ_SMKI01000212.1"/>
</dbReference>
<keyword evidence="5" id="KW-0378">Hydrolase</keyword>
<dbReference type="EC" id="3.2.1.51" evidence="3"/>
<dbReference type="SUPFAM" id="SSF51445">
    <property type="entry name" value="(Trans)glycosidases"/>
    <property type="match status" value="1"/>
</dbReference>
<keyword evidence="6" id="KW-0326">Glycosidase</keyword>
<dbReference type="InterPro" id="IPR017853">
    <property type="entry name" value="GH"/>
</dbReference>
<evidence type="ECO:0000259" key="8">
    <source>
        <dbReference type="Pfam" id="PF16757"/>
    </source>
</evidence>
<proteinExistence type="inferred from homology"/>
<dbReference type="GO" id="GO:0006004">
    <property type="term" value="P:fucose metabolic process"/>
    <property type="evidence" value="ECO:0007669"/>
    <property type="project" value="InterPro"/>
</dbReference>
<dbReference type="GO" id="GO:0016139">
    <property type="term" value="P:glycoside catabolic process"/>
    <property type="evidence" value="ECO:0007669"/>
    <property type="project" value="TreeGrafter"/>
</dbReference>
<keyword evidence="4" id="KW-0732">Signal</keyword>
<dbReference type="InterPro" id="IPR031919">
    <property type="entry name" value="Fucosidase_C"/>
</dbReference>
<dbReference type="InterPro" id="IPR016286">
    <property type="entry name" value="FUC_metazoa-typ"/>
</dbReference>
<evidence type="ECO:0000313" key="9">
    <source>
        <dbReference type="EMBL" id="TDC73164.1"/>
    </source>
</evidence>
<comment type="similarity">
    <text evidence="2">Belongs to the glycosyl hydrolase 29 family.</text>
</comment>
<protein>
    <recommendedName>
        <fullName evidence="3">alpha-L-fucosidase</fullName>
        <ecNumber evidence="3">3.2.1.51</ecNumber>
    </recommendedName>
</protein>
<dbReference type="PANTHER" id="PTHR10030:SF37">
    <property type="entry name" value="ALPHA-L-FUCOSIDASE-RELATED"/>
    <property type="match status" value="1"/>
</dbReference>
<dbReference type="PIRSF" id="PIRSF001092">
    <property type="entry name" value="Alpha-L-fucosidase"/>
    <property type="match status" value="1"/>
</dbReference>
<evidence type="ECO:0000256" key="6">
    <source>
        <dbReference type="ARBA" id="ARBA00023295"/>
    </source>
</evidence>
<evidence type="ECO:0000259" key="7">
    <source>
        <dbReference type="Pfam" id="PF01120"/>
    </source>
</evidence>
<accession>A0A4R4TC95</accession>
<dbReference type="OrthoDB" id="5526311at2"/>
<dbReference type="Pfam" id="PF01120">
    <property type="entry name" value="Alpha_L_fucos"/>
    <property type="match status" value="1"/>
</dbReference>
<dbReference type="EMBL" id="SMKI01000212">
    <property type="protein sequence ID" value="TDC73164.1"/>
    <property type="molecule type" value="Genomic_DNA"/>
</dbReference>
<dbReference type="InterPro" id="IPR000933">
    <property type="entry name" value="Glyco_hydro_29"/>
</dbReference>
<evidence type="ECO:0000313" key="10">
    <source>
        <dbReference type="Proteomes" id="UP000295345"/>
    </source>
</evidence>
<comment type="caution">
    <text evidence="9">The sequence shown here is derived from an EMBL/GenBank/DDBJ whole genome shotgun (WGS) entry which is preliminary data.</text>
</comment>
<keyword evidence="10" id="KW-1185">Reference proteome</keyword>
<gene>
    <name evidence="9" type="ORF">E1283_19850</name>
</gene>
<dbReference type="Pfam" id="PF16757">
    <property type="entry name" value="Fucosidase_C"/>
    <property type="match status" value="1"/>
</dbReference>
<comment type="function">
    <text evidence="1">Alpha-L-fucosidase is responsible for hydrolyzing the alpha-1,6-linked fucose joined to the reducing-end N-acetylglucosamine of the carbohydrate moieties of glycoproteins.</text>
</comment>
<evidence type="ECO:0000256" key="3">
    <source>
        <dbReference type="ARBA" id="ARBA00012662"/>
    </source>
</evidence>
<dbReference type="GO" id="GO:0004560">
    <property type="term" value="F:alpha-L-fucosidase activity"/>
    <property type="evidence" value="ECO:0007669"/>
    <property type="project" value="InterPro"/>
</dbReference>
<evidence type="ECO:0000256" key="5">
    <source>
        <dbReference type="ARBA" id="ARBA00022801"/>
    </source>
</evidence>
<dbReference type="InterPro" id="IPR013780">
    <property type="entry name" value="Glyco_hydro_b"/>
</dbReference>
<name>A0A4R4TC95_9ACTN</name>
<dbReference type="InterPro" id="IPR057739">
    <property type="entry name" value="Glyco_hydro_29_N"/>
</dbReference>
<sequence length="489" mass="55167">MSQEEEPNPFLPTLASLSGSSCPDWFRDAKFGIWSHWGPQSVPRQGDWYARGMYIEGSPHHRYHIRTYGHPSEFGYKDVTRLWKAENFDPDALMDLYVRAGAKYFVAQASHHDHFLNYASRLHRWNSVEVGPGKDIVGLWQAAARRHGLPFGLSEHLAATFSWWPVNKAADTTGPWAGVPYDGADPDHEDLYLPNREHLVPGCQDVPVSPWYTTNPWWHRRWLDLVTEMIDLYQPDLLYTDGPPPFFPHGMQPALTATAHLYNTSAAAHDGRNQAVFAHKERHERLRGFGVLDVERSQEPRVSPVPWQTDTCLGSWFYDVNAVYKTPAHVIELLVDIVAKNGNLLLNVPQLPDGTIDRECRHLLSELADWMAFHGEGIHGTRPFREGVEGPSGVTIDGFREDRVPWTGADYRFTHRGNTVYAFQMAWPTDGRAVIHSVNTGDKVTRVRLLGTGADSLPFTRVDPTGGLVVSLPERAPAPYPTCLAIELE</sequence>
<reference evidence="9 10" key="1">
    <citation type="submission" date="2019-03" db="EMBL/GenBank/DDBJ databases">
        <title>Draft genome sequences of novel Actinobacteria.</title>
        <authorList>
            <person name="Sahin N."/>
            <person name="Ay H."/>
            <person name="Saygin H."/>
        </authorList>
    </citation>
    <scope>NUCLEOTIDE SEQUENCE [LARGE SCALE GENOMIC DNA]</scope>
    <source>
        <strain evidence="9 10">DSM 41900</strain>
    </source>
</reference>
<dbReference type="AlphaFoldDB" id="A0A4R4TC95"/>
<dbReference type="GO" id="GO:0005764">
    <property type="term" value="C:lysosome"/>
    <property type="evidence" value="ECO:0007669"/>
    <property type="project" value="TreeGrafter"/>
</dbReference>
<feature type="domain" description="Alpha-L-fucosidase C-terminal" evidence="8">
    <location>
        <begin position="412"/>
        <end position="481"/>
    </location>
</feature>
<dbReference type="Gene3D" id="3.20.20.80">
    <property type="entry name" value="Glycosidases"/>
    <property type="match status" value="1"/>
</dbReference>
<organism evidence="9 10">
    <name type="scientific">Streptomyces hainanensis</name>
    <dbReference type="NCBI Taxonomy" id="402648"/>
    <lineage>
        <taxon>Bacteria</taxon>
        <taxon>Bacillati</taxon>
        <taxon>Actinomycetota</taxon>
        <taxon>Actinomycetes</taxon>
        <taxon>Kitasatosporales</taxon>
        <taxon>Streptomycetaceae</taxon>
        <taxon>Streptomyces</taxon>
    </lineage>
</organism>
<evidence type="ECO:0000256" key="4">
    <source>
        <dbReference type="ARBA" id="ARBA00022729"/>
    </source>
</evidence>
<feature type="domain" description="Glycoside hydrolase family 29 N-terminal" evidence="7">
    <location>
        <begin position="3"/>
        <end position="376"/>
    </location>
</feature>
<dbReference type="PANTHER" id="PTHR10030">
    <property type="entry name" value="ALPHA-L-FUCOSIDASE"/>
    <property type="match status" value="1"/>
</dbReference>